<dbReference type="RefSeq" id="WP_382393023.1">
    <property type="nucleotide sequence ID" value="NZ_JBHTCQ010000001.1"/>
</dbReference>
<evidence type="ECO:0000256" key="4">
    <source>
        <dbReference type="ARBA" id="ARBA00022679"/>
    </source>
</evidence>
<evidence type="ECO:0000256" key="1">
    <source>
        <dbReference type="ARBA" id="ARBA00004776"/>
    </source>
</evidence>
<reference evidence="6" key="1">
    <citation type="journal article" date="2019" name="Int. J. Syst. Evol. Microbiol.">
        <title>The Global Catalogue of Microorganisms (GCM) 10K type strain sequencing project: providing services to taxonomists for standard genome sequencing and annotation.</title>
        <authorList>
            <consortium name="The Broad Institute Genomics Platform"/>
            <consortium name="The Broad Institute Genome Sequencing Center for Infectious Disease"/>
            <person name="Wu L."/>
            <person name="Ma J."/>
        </authorList>
    </citation>
    <scope>NUCLEOTIDE SEQUENCE [LARGE SCALE GENOMIC DNA]</scope>
    <source>
        <strain evidence="6">JCM 1490</strain>
    </source>
</reference>
<evidence type="ECO:0000313" key="6">
    <source>
        <dbReference type="Proteomes" id="UP001596455"/>
    </source>
</evidence>
<comment type="pathway">
    <text evidence="1">Cell wall biogenesis; cell wall polysaccharide biosynthesis.</text>
</comment>
<dbReference type="InterPro" id="IPR029044">
    <property type="entry name" value="Nucleotide-diphossugar_trans"/>
</dbReference>
<organism evidence="5 6">
    <name type="scientific">Georgenia alba</name>
    <dbReference type="NCBI Taxonomy" id="2233858"/>
    <lineage>
        <taxon>Bacteria</taxon>
        <taxon>Bacillati</taxon>
        <taxon>Actinomycetota</taxon>
        <taxon>Actinomycetes</taxon>
        <taxon>Micrococcales</taxon>
        <taxon>Bogoriellaceae</taxon>
        <taxon>Georgenia</taxon>
    </lineage>
</organism>
<dbReference type="GO" id="GO:0016757">
    <property type="term" value="F:glycosyltransferase activity"/>
    <property type="evidence" value="ECO:0007669"/>
    <property type="project" value="UniProtKB-KW"/>
</dbReference>
<keyword evidence="6" id="KW-1185">Reference proteome</keyword>
<dbReference type="PANTHER" id="PTHR43179">
    <property type="entry name" value="RHAMNOSYLTRANSFERASE WBBL"/>
    <property type="match status" value="1"/>
</dbReference>
<dbReference type="EMBL" id="JBHTCQ010000001">
    <property type="protein sequence ID" value="MFC7405050.1"/>
    <property type="molecule type" value="Genomic_DNA"/>
</dbReference>
<evidence type="ECO:0000313" key="5">
    <source>
        <dbReference type="EMBL" id="MFC7405050.1"/>
    </source>
</evidence>
<dbReference type="Gene3D" id="3.90.550.10">
    <property type="entry name" value="Spore Coat Polysaccharide Biosynthesis Protein SpsA, Chain A"/>
    <property type="match status" value="1"/>
</dbReference>
<dbReference type="SUPFAM" id="SSF53448">
    <property type="entry name" value="Nucleotide-diphospho-sugar transferases"/>
    <property type="match status" value="1"/>
</dbReference>
<proteinExistence type="inferred from homology"/>
<comment type="caution">
    <text evidence="5">The sequence shown here is derived from an EMBL/GenBank/DDBJ whole genome shotgun (WGS) entry which is preliminary data.</text>
</comment>
<protein>
    <submittedName>
        <fullName evidence="5">Glycosyltransferase</fullName>
        <ecNumber evidence="5">2.4.-.-</ecNumber>
    </submittedName>
</protein>
<keyword evidence="4 5" id="KW-0808">Transferase</keyword>
<comment type="similarity">
    <text evidence="2">Belongs to the glycosyltransferase 2 family.</text>
</comment>
<accession>A0ABW2Q6C1</accession>
<dbReference type="EC" id="2.4.-.-" evidence="5"/>
<name>A0ABW2Q6C1_9MICO</name>
<gene>
    <name evidence="5" type="ORF">ACFQQL_08000</name>
</gene>
<evidence type="ECO:0000256" key="3">
    <source>
        <dbReference type="ARBA" id="ARBA00022676"/>
    </source>
</evidence>
<keyword evidence="3 5" id="KW-0328">Glycosyltransferase</keyword>
<dbReference type="PANTHER" id="PTHR43179:SF12">
    <property type="entry name" value="GALACTOFURANOSYLTRANSFERASE GLFT2"/>
    <property type="match status" value="1"/>
</dbReference>
<dbReference type="Pfam" id="PF13641">
    <property type="entry name" value="Glyco_tranf_2_3"/>
    <property type="match status" value="1"/>
</dbReference>
<sequence>MAVVVSHDRRDLLARTLDGLAAQDRPCDAVVVVDNASSDGSADLADAHPLAPEVVRLPRNTGGAGGFAAGTARAVRSHRADLVWLMDDDTVPTPSALAELLRARSRYAGRPALLASRAVWHDGRDHPMNTPRRRFGLARPFTGRAAAVGGVPIRSASFVSTLVDARAVREEGLPEAAYFIWNDDFEFTARLLRRRTGLFVPTSVVEHLTRTFGSTDADPGERFFYEVRNKLWMLRTSRALGPLDLALYGAATLRRWGRTVLRSADRPLLLRAGRRGFVAGLTSRPEPTTTALAGLGAVSDDVRAIQEAVHRD</sequence>
<dbReference type="Proteomes" id="UP001596455">
    <property type="component" value="Unassembled WGS sequence"/>
</dbReference>
<evidence type="ECO:0000256" key="2">
    <source>
        <dbReference type="ARBA" id="ARBA00006739"/>
    </source>
</evidence>